<dbReference type="OrthoDB" id="10493884at2759"/>
<organism evidence="1">
    <name type="scientific">Loa loa</name>
    <name type="common">Eye worm</name>
    <name type="synonym">Filaria loa</name>
    <dbReference type="NCBI Taxonomy" id="7209"/>
    <lineage>
        <taxon>Eukaryota</taxon>
        <taxon>Metazoa</taxon>
        <taxon>Ecdysozoa</taxon>
        <taxon>Nematoda</taxon>
        <taxon>Chromadorea</taxon>
        <taxon>Rhabditida</taxon>
        <taxon>Spirurina</taxon>
        <taxon>Spiruromorpha</taxon>
        <taxon>Filarioidea</taxon>
        <taxon>Onchocercidae</taxon>
        <taxon>Loa</taxon>
    </lineage>
</organism>
<dbReference type="GeneID" id="9949476"/>
<dbReference type="CTD" id="9949476"/>
<gene>
    <name evidence="1" type="ORF">LOAG_12016</name>
</gene>
<name>A0A1S0TLX6_LOALO</name>
<dbReference type="EMBL" id="JH712300">
    <property type="protein sequence ID" value="EFO16491.1"/>
    <property type="molecule type" value="Genomic_DNA"/>
</dbReference>
<dbReference type="RefSeq" id="XP_003147578.1">
    <property type="nucleotide sequence ID" value="XM_003147530.1"/>
</dbReference>
<proteinExistence type="predicted"/>
<dbReference type="KEGG" id="loa:LOAG_12016"/>
<reference evidence="1" key="1">
    <citation type="submission" date="2012-04" db="EMBL/GenBank/DDBJ databases">
        <title>The Genome Sequence of Loa loa.</title>
        <authorList>
            <consortium name="The Broad Institute Genome Sequencing Platform"/>
            <consortium name="Broad Institute Genome Sequencing Center for Infectious Disease"/>
            <person name="Nutman T.B."/>
            <person name="Fink D.L."/>
            <person name="Russ C."/>
            <person name="Young S."/>
            <person name="Zeng Q."/>
            <person name="Gargeya S."/>
            <person name="Alvarado L."/>
            <person name="Berlin A."/>
            <person name="Chapman S.B."/>
            <person name="Chen Z."/>
            <person name="Freedman E."/>
            <person name="Gellesch M."/>
            <person name="Goldberg J."/>
            <person name="Griggs A."/>
            <person name="Gujja S."/>
            <person name="Heilman E.R."/>
            <person name="Heiman D."/>
            <person name="Howarth C."/>
            <person name="Mehta T."/>
            <person name="Neiman D."/>
            <person name="Pearson M."/>
            <person name="Roberts A."/>
            <person name="Saif S."/>
            <person name="Shea T."/>
            <person name="Shenoy N."/>
            <person name="Sisk P."/>
            <person name="Stolte C."/>
            <person name="Sykes S."/>
            <person name="White J."/>
            <person name="Yandava C."/>
            <person name="Haas B."/>
            <person name="Henn M.R."/>
            <person name="Nusbaum C."/>
            <person name="Birren B."/>
        </authorList>
    </citation>
    <scope>NUCLEOTIDE SEQUENCE [LARGE SCALE GENOMIC DNA]</scope>
</reference>
<accession>A0A1S0TLX6</accession>
<dbReference type="InParanoid" id="A0A1S0TLX6"/>
<evidence type="ECO:0000313" key="1">
    <source>
        <dbReference type="EMBL" id="EFO16491.1"/>
    </source>
</evidence>
<dbReference type="AlphaFoldDB" id="A0A1S0TLX6"/>
<sequence length="162" mass="19006">MIEWREKFVSSTELSLVRRKRRGAIISINTSSSTSPHLNNLNYVVLFGKENFDYYFFGKKNPPPNNDIHLCYLHSATDHFIGFANCKMYTGIERSGMIRRQVFHLSFRTKRRPDHVWNRECKSNRSTDAFLDDSNEPLLHFVDECCIDNNLDKTNGGHFKRI</sequence>
<protein>
    <submittedName>
        <fullName evidence="1">Uncharacterized protein</fullName>
    </submittedName>
</protein>